<dbReference type="Gene3D" id="1.10.10.10">
    <property type="entry name" value="Winged helix-like DNA-binding domain superfamily/Winged helix DNA-binding domain"/>
    <property type="match status" value="1"/>
</dbReference>
<evidence type="ECO:0000256" key="3">
    <source>
        <dbReference type="ARBA" id="ARBA00023082"/>
    </source>
</evidence>
<sequence length="186" mass="21884">MDIHDEEKLVRAAQKIKSGPNTPFGQLYEHYALRVKKFFLKRLADETLADDLSSKTFEKALHGLDKFRWQGIPFSAWLFRIARNVLFDHLRFERGKKHVSLEKTAVLKGDLPTQFEELEQMQENEILWRALAKLPGREKEIIYLKFYEGHTNRTIAEITKLSETNVGTILYRTLRKLRENLSHTEV</sequence>
<dbReference type="SUPFAM" id="SSF88946">
    <property type="entry name" value="Sigma2 domain of RNA polymerase sigma factors"/>
    <property type="match status" value="1"/>
</dbReference>
<accession>A0A1F4VVV0</accession>
<dbReference type="InterPro" id="IPR014284">
    <property type="entry name" value="RNA_pol_sigma-70_dom"/>
</dbReference>
<dbReference type="GO" id="GO:0006352">
    <property type="term" value="P:DNA-templated transcription initiation"/>
    <property type="evidence" value="ECO:0007669"/>
    <property type="project" value="InterPro"/>
</dbReference>
<evidence type="ECO:0000256" key="4">
    <source>
        <dbReference type="ARBA" id="ARBA00023125"/>
    </source>
</evidence>
<dbReference type="Gene3D" id="1.10.1740.10">
    <property type="match status" value="1"/>
</dbReference>
<protein>
    <recommendedName>
        <fullName evidence="10">HTH luxR-type domain-containing protein</fullName>
    </recommendedName>
</protein>
<dbReference type="SUPFAM" id="SSF88659">
    <property type="entry name" value="Sigma3 and sigma4 domains of RNA polymerase sigma factors"/>
    <property type="match status" value="1"/>
</dbReference>
<evidence type="ECO:0000256" key="5">
    <source>
        <dbReference type="ARBA" id="ARBA00023163"/>
    </source>
</evidence>
<dbReference type="Pfam" id="PF04542">
    <property type="entry name" value="Sigma70_r2"/>
    <property type="match status" value="1"/>
</dbReference>
<dbReference type="GO" id="GO:0016987">
    <property type="term" value="F:sigma factor activity"/>
    <property type="evidence" value="ECO:0007669"/>
    <property type="project" value="UniProtKB-KW"/>
</dbReference>
<keyword evidence="3" id="KW-0731">Sigma factor</keyword>
<dbReference type="InterPro" id="IPR013324">
    <property type="entry name" value="RNA_pol_sigma_r3/r4-like"/>
</dbReference>
<dbReference type="STRING" id="1802628.A2890_02355"/>
<keyword evidence="5" id="KW-0804">Transcription</keyword>
<name>A0A1F4VVV0_UNCKA</name>
<keyword evidence="2" id="KW-0805">Transcription regulation</keyword>
<organism evidence="8 9">
    <name type="scientific">candidate division WWE3 bacterium RIFCSPLOWO2_01_FULL_53_14</name>
    <dbReference type="NCBI Taxonomy" id="1802628"/>
    <lineage>
        <taxon>Bacteria</taxon>
        <taxon>Katanobacteria</taxon>
    </lineage>
</organism>
<evidence type="ECO:0000259" key="6">
    <source>
        <dbReference type="Pfam" id="PF04542"/>
    </source>
</evidence>
<comment type="similarity">
    <text evidence="1">Belongs to the sigma-70 factor family. ECF subfamily.</text>
</comment>
<comment type="caution">
    <text evidence="8">The sequence shown here is derived from an EMBL/GenBank/DDBJ whole genome shotgun (WGS) entry which is preliminary data.</text>
</comment>
<dbReference type="AlphaFoldDB" id="A0A1F4VVV0"/>
<dbReference type="InterPro" id="IPR013249">
    <property type="entry name" value="RNA_pol_sigma70_r4_t2"/>
</dbReference>
<dbReference type="PANTHER" id="PTHR43133:SF8">
    <property type="entry name" value="RNA POLYMERASE SIGMA FACTOR HI_1459-RELATED"/>
    <property type="match status" value="1"/>
</dbReference>
<evidence type="ECO:0000313" key="9">
    <source>
        <dbReference type="Proteomes" id="UP000176967"/>
    </source>
</evidence>
<keyword evidence="4" id="KW-0238">DNA-binding</keyword>
<dbReference type="CDD" id="cd06171">
    <property type="entry name" value="Sigma70_r4"/>
    <property type="match status" value="1"/>
</dbReference>
<proteinExistence type="inferred from homology"/>
<evidence type="ECO:0000259" key="7">
    <source>
        <dbReference type="Pfam" id="PF08281"/>
    </source>
</evidence>
<dbReference type="Proteomes" id="UP000176967">
    <property type="component" value="Unassembled WGS sequence"/>
</dbReference>
<dbReference type="EMBL" id="MEVL01000019">
    <property type="protein sequence ID" value="OGC61195.1"/>
    <property type="molecule type" value="Genomic_DNA"/>
</dbReference>
<dbReference type="GO" id="GO:0003677">
    <property type="term" value="F:DNA binding"/>
    <property type="evidence" value="ECO:0007669"/>
    <property type="project" value="UniProtKB-KW"/>
</dbReference>
<dbReference type="NCBIfam" id="TIGR02937">
    <property type="entry name" value="sigma70-ECF"/>
    <property type="match status" value="1"/>
</dbReference>
<evidence type="ECO:0000256" key="1">
    <source>
        <dbReference type="ARBA" id="ARBA00010641"/>
    </source>
</evidence>
<reference evidence="8 9" key="1">
    <citation type="journal article" date="2016" name="Nat. Commun.">
        <title>Thousands of microbial genomes shed light on interconnected biogeochemical processes in an aquifer system.</title>
        <authorList>
            <person name="Anantharaman K."/>
            <person name="Brown C.T."/>
            <person name="Hug L.A."/>
            <person name="Sharon I."/>
            <person name="Castelle C.J."/>
            <person name="Probst A.J."/>
            <person name="Thomas B.C."/>
            <person name="Singh A."/>
            <person name="Wilkins M.J."/>
            <person name="Karaoz U."/>
            <person name="Brodie E.L."/>
            <person name="Williams K.H."/>
            <person name="Hubbard S.S."/>
            <person name="Banfield J.F."/>
        </authorList>
    </citation>
    <scope>NUCLEOTIDE SEQUENCE [LARGE SCALE GENOMIC DNA]</scope>
</reference>
<feature type="domain" description="RNA polymerase sigma factor 70 region 4 type 2" evidence="7">
    <location>
        <begin position="125"/>
        <end position="177"/>
    </location>
</feature>
<evidence type="ECO:0000313" key="8">
    <source>
        <dbReference type="EMBL" id="OGC61195.1"/>
    </source>
</evidence>
<dbReference type="InterPro" id="IPR039425">
    <property type="entry name" value="RNA_pol_sigma-70-like"/>
</dbReference>
<gene>
    <name evidence="8" type="ORF">A2890_02355</name>
</gene>
<evidence type="ECO:0008006" key="10">
    <source>
        <dbReference type="Google" id="ProtNLM"/>
    </source>
</evidence>
<dbReference type="InterPro" id="IPR036388">
    <property type="entry name" value="WH-like_DNA-bd_sf"/>
</dbReference>
<dbReference type="InterPro" id="IPR007627">
    <property type="entry name" value="RNA_pol_sigma70_r2"/>
</dbReference>
<feature type="domain" description="RNA polymerase sigma-70 region 2" evidence="6">
    <location>
        <begin position="27"/>
        <end position="93"/>
    </location>
</feature>
<dbReference type="Pfam" id="PF08281">
    <property type="entry name" value="Sigma70_r4_2"/>
    <property type="match status" value="1"/>
</dbReference>
<dbReference type="InterPro" id="IPR013325">
    <property type="entry name" value="RNA_pol_sigma_r2"/>
</dbReference>
<evidence type="ECO:0000256" key="2">
    <source>
        <dbReference type="ARBA" id="ARBA00023015"/>
    </source>
</evidence>
<dbReference type="PANTHER" id="PTHR43133">
    <property type="entry name" value="RNA POLYMERASE ECF-TYPE SIGMA FACTO"/>
    <property type="match status" value="1"/>
</dbReference>